<dbReference type="SUPFAM" id="SSF51556">
    <property type="entry name" value="Metallo-dependent hydrolases"/>
    <property type="match status" value="1"/>
</dbReference>
<evidence type="ECO:0000259" key="1">
    <source>
        <dbReference type="Pfam" id="PF01979"/>
    </source>
</evidence>
<dbReference type="InterPro" id="IPR011059">
    <property type="entry name" value="Metal-dep_hydrolase_composite"/>
</dbReference>
<gene>
    <name evidence="2" type="ORF">CDV26_03095</name>
</gene>
<dbReference type="PANTHER" id="PTHR43135">
    <property type="entry name" value="ALPHA-D-RIBOSE 1-METHYLPHOSPHONATE 5-TRIPHOSPHATE DIPHOSPHATASE"/>
    <property type="match status" value="1"/>
</dbReference>
<dbReference type="Gene3D" id="3.20.20.140">
    <property type="entry name" value="Metal-dependent hydrolases"/>
    <property type="match status" value="1"/>
</dbReference>
<dbReference type="Gene3D" id="2.30.40.10">
    <property type="entry name" value="Urease, subunit C, domain 1"/>
    <property type="match status" value="1"/>
</dbReference>
<evidence type="ECO:0000313" key="3">
    <source>
        <dbReference type="Proteomes" id="UP000249910"/>
    </source>
</evidence>
<dbReference type="SUPFAM" id="SSF51338">
    <property type="entry name" value="Composite domain of metallo-dependent hydrolases"/>
    <property type="match status" value="1"/>
</dbReference>
<dbReference type="EMBL" id="CP022132">
    <property type="protein sequence ID" value="ASG67511.1"/>
    <property type="molecule type" value="Genomic_DNA"/>
</dbReference>
<dbReference type="Pfam" id="PF01979">
    <property type="entry name" value="Amidohydro_1"/>
    <property type="match status" value="1"/>
</dbReference>
<name>A0ABN5AUC6_9GAMM</name>
<dbReference type="Proteomes" id="UP000249910">
    <property type="component" value="Chromosome"/>
</dbReference>
<dbReference type="InterPro" id="IPR051781">
    <property type="entry name" value="Metallo-dep_Hydrolase"/>
</dbReference>
<accession>A0ABN5AUC6</accession>
<dbReference type="InterPro" id="IPR032466">
    <property type="entry name" value="Metal_Hydrolase"/>
</dbReference>
<sequence>MKIFLKSVAFSGDIILLDEEAAKVIKENDAFIVPTLAIYDAFYHHGKEYNTPDHVLEKLNDVRESGINAIRIAHKYGVNIGFGTDLLGGLMKYQNTEFNIRSEVETPFQTLYSACYKNAELLNMTDKLGIIKEEAFADILVFEENPLENIGVLTSPEKNIKLIIKDGNLVLNRINDYTIED</sequence>
<organism evidence="2 3">
    <name type="scientific">Francisella halioticida</name>
    <dbReference type="NCBI Taxonomy" id="549298"/>
    <lineage>
        <taxon>Bacteria</taxon>
        <taxon>Pseudomonadati</taxon>
        <taxon>Pseudomonadota</taxon>
        <taxon>Gammaproteobacteria</taxon>
        <taxon>Thiotrichales</taxon>
        <taxon>Francisellaceae</taxon>
        <taxon>Francisella</taxon>
    </lineage>
</organism>
<dbReference type="PANTHER" id="PTHR43135:SF3">
    <property type="entry name" value="ALPHA-D-RIBOSE 1-METHYLPHOSPHONATE 5-TRIPHOSPHATE DIPHOSPHATASE"/>
    <property type="match status" value="1"/>
</dbReference>
<feature type="domain" description="Amidohydrolase-related" evidence="1">
    <location>
        <begin position="44"/>
        <end position="170"/>
    </location>
</feature>
<proteinExistence type="predicted"/>
<dbReference type="InterPro" id="IPR006680">
    <property type="entry name" value="Amidohydro-rel"/>
</dbReference>
<reference evidence="2 3" key="1">
    <citation type="submission" date="2017-06" db="EMBL/GenBank/DDBJ databases">
        <title>Complete genome of Francisella halioticida.</title>
        <authorList>
            <person name="Sjodin A."/>
        </authorList>
    </citation>
    <scope>NUCLEOTIDE SEQUENCE [LARGE SCALE GENOMIC DNA]</scope>
    <source>
        <strain evidence="2 3">DSM 23729</strain>
    </source>
</reference>
<keyword evidence="3" id="KW-1185">Reference proteome</keyword>
<protein>
    <recommendedName>
        <fullName evidence="1">Amidohydrolase-related domain-containing protein</fullName>
    </recommendedName>
</protein>
<evidence type="ECO:0000313" key="2">
    <source>
        <dbReference type="EMBL" id="ASG67511.1"/>
    </source>
</evidence>